<evidence type="ECO:0000256" key="1">
    <source>
        <dbReference type="SAM" id="MobiDB-lite"/>
    </source>
</evidence>
<dbReference type="AlphaFoldDB" id="A0A060I8J4"/>
<dbReference type="RefSeq" id="WP_040111275.1">
    <property type="nucleotide sequence ID" value="NZ_CP006989.1"/>
</dbReference>
<dbReference type="HOGENOM" id="CLU_2289334_0_0_5"/>
<name>A0A060I8J4_RHIET</name>
<protein>
    <submittedName>
        <fullName evidence="2">Uncharacterized protein</fullName>
    </submittedName>
</protein>
<reference evidence="2 3" key="1">
    <citation type="submission" date="2013-12" db="EMBL/GenBank/DDBJ databases">
        <title>Complete genome sequence of Rhizobium etli bv. mimosae IE4771.</title>
        <authorList>
            <person name="Bustos P."/>
            <person name="Santamaria R.I."/>
            <person name="Lozano L."/>
            <person name="Ormeno-Orrillo E."/>
            <person name="Rogel M.A."/>
            <person name="Romero D."/>
            <person name="Cevallos M.A."/>
            <person name="Martinez-Romero E."/>
            <person name="Gonzalez V."/>
        </authorList>
    </citation>
    <scope>NUCLEOTIDE SEQUENCE [LARGE SCALE GENOMIC DNA]</scope>
    <source>
        <strain evidence="2 3">IE4771</strain>
        <plasmid evidence="3">Plasmid pRetIE4771c</plasmid>
    </source>
</reference>
<gene>
    <name evidence="2" type="ORF">IE4771_PC00005</name>
</gene>
<evidence type="ECO:0000313" key="2">
    <source>
        <dbReference type="EMBL" id="AIC30132.1"/>
    </source>
</evidence>
<dbReference type="KEGG" id="rei:IE4771_PC00005"/>
<feature type="region of interest" description="Disordered" evidence="1">
    <location>
        <begin position="76"/>
        <end position="102"/>
    </location>
</feature>
<dbReference type="Proteomes" id="UP000027180">
    <property type="component" value="Plasmid pRetIE4771c"/>
</dbReference>
<dbReference type="OrthoDB" id="8115558at2"/>
<proteinExistence type="predicted"/>
<evidence type="ECO:0000313" key="3">
    <source>
        <dbReference type="Proteomes" id="UP000027180"/>
    </source>
</evidence>
<geneLocation type="plasmid" evidence="2 3">
    <name>pRetIE4771c</name>
</geneLocation>
<accession>A0A060I8J4</accession>
<organism evidence="2 3">
    <name type="scientific">Rhizobium etli bv. mimosae str. IE4771</name>
    <dbReference type="NCBI Taxonomy" id="1432050"/>
    <lineage>
        <taxon>Bacteria</taxon>
        <taxon>Pseudomonadati</taxon>
        <taxon>Pseudomonadota</taxon>
        <taxon>Alphaproteobacteria</taxon>
        <taxon>Hyphomicrobiales</taxon>
        <taxon>Rhizobiaceae</taxon>
        <taxon>Rhizobium/Agrobacterium group</taxon>
        <taxon>Rhizobium</taxon>
    </lineage>
</organism>
<keyword evidence="2" id="KW-0614">Plasmid</keyword>
<feature type="compositionally biased region" description="Acidic residues" evidence="1">
    <location>
        <begin position="76"/>
        <end position="85"/>
    </location>
</feature>
<sequence>MKEKKRVYEALVDGAMEGLTGEALYDFVKMRCPKATSKKIVRASLLALTDPHLKDRNILDVIYALAIKHRLDDGVLDDGDEDDAAEPAPFSHALIQDTSRPS</sequence>
<dbReference type="EMBL" id="CP006989">
    <property type="protein sequence ID" value="AIC30132.1"/>
    <property type="molecule type" value="Genomic_DNA"/>
</dbReference>